<evidence type="ECO:0000256" key="16">
    <source>
        <dbReference type="PIRSR" id="PIRSR600829-2"/>
    </source>
</evidence>
<dbReference type="CDD" id="cd14263">
    <property type="entry name" value="DAGK_IM_like"/>
    <property type="match status" value="1"/>
</dbReference>
<feature type="binding site" evidence="18">
    <location>
        <position position="66"/>
    </location>
    <ligand>
        <name>a divalent metal cation</name>
        <dbReference type="ChEBI" id="CHEBI:60240"/>
    </ligand>
</feature>
<dbReference type="AlphaFoldDB" id="A0A1G2SH25"/>
<evidence type="ECO:0008006" key="22">
    <source>
        <dbReference type="Google" id="ProtNLM"/>
    </source>
</evidence>
<dbReference type="InterPro" id="IPR036945">
    <property type="entry name" value="DAGK_sf"/>
</dbReference>
<protein>
    <recommendedName>
        <fullName evidence="22">Diacylglycerol kinase</fullName>
    </recommendedName>
</protein>
<dbReference type="Pfam" id="PF01219">
    <property type="entry name" value="DAGK_prokar"/>
    <property type="match status" value="1"/>
</dbReference>
<keyword evidence="7 17" id="KW-0547">Nucleotide-binding</keyword>
<evidence type="ECO:0000256" key="6">
    <source>
        <dbReference type="ARBA" id="ARBA00022692"/>
    </source>
</evidence>
<evidence type="ECO:0000256" key="13">
    <source>
        <dbReference type="ARBA" id="ARBA00023209"/>
    </source>
</evidence>
<keyword evidence="18" id="KW-0479">Metal-binding</keyword>
<dbReference type="STRING" id="1802727.A2937_02690"/>
<feature type="transmembrane region" description="Helical" evidence="19">
    <location>
        <begin position="21"/>
        <end position="40"/>
    </location>
</feature>
<evidence type="ECO:0000256" key="2">
    <source>
        <dbReference type="ARBA" id="ARBA00005967"/>
    </source>
</evidence>
<comment type="similarity">
    <text evidence="2">Belongs to the bacterial diacylglycerol kinase family.</text>
</comment>
<dbReference type="GO" id="GO:0016301">
    <property type="term" value="F:kinase activity"/>
    <property type="evidence" value="ECO:0007669"/>
    <property type="project" value="UniProtKB-KW"/>
</dbReference>
<keyword evidence="6 19" id="KW-0812">Transmembrane</keyword>
<keyword evidence="8" id="KW-0418">Kinase</keyword>
<dbReference type="GO" id="GO:0008654">
    <property type="term" value="P:phospholipid biosynthetic process"/>
    <property type="evidence" value="ECO:0007669"/>
    <property type="project" value="UniProtKB-KW"/>
</dbReference>
<feature type="binding site" evidence="16">
    <location>
        <begin position="12"/>
        <end position="15"/>
    </location>
    <ligand>
        <name>substrate</name>
    </ligand>
</feature>
<feature type="active site" description="Proton acceptor" evidence="15">
    <location>
        <position position="59"/>
    </location>
</feature>
<dbReference type="EMBL" id="MHUW01000007">
    <property type="protein sequence ID" value="OHA84078.1"/>
    <property type="molecule type" value="Genomic_DNA"/>
</dbReference>
<evidence type="ECO:0000256" key="4">
    <source>
        <dbReference type="ARBA" id="ARBA00022516"/>
    </source>
</evidence>
<dbReference type="Gene3D" id="1.10.287.3610">
    <property type="match status" value="1"/>
</dbReference>
<keyword evidence="9 17" id="KW-0067">ATP-binding</keyword>
<keyword evidence="4" id="KW-0444">Lipid biosynthesis</keyword>
<accession>A0A1G2SH25</accession>
<feature type="transmembrane region" description="Helical" evidence="19">
    <location>
        <begin position="86"/>
        <end position="110"/>
    </location>
</feature>
<feature type="binding site" evidence="16">
    <location>
        <position position="88"/>
    </location>
    <ligand>
        <name>substrate</name>
    </ligand>
</feature>
<feature type="binding site" evidence="18">
    <location>
        <position position="18"/>
    </location>
    <ligand>
        <name>a divalent metal cation</name>
        <dbReference type="ChEBI" id="CHEBI:60240"/>
    </ligand>
</feature>
<evidence type="ECO:0000256" key="14">
    <source>
        <dbReference type="ARBA" id="ARBA00023264"/>
    </source>
</evidence>
<keyword evidence="18" id="KW-0460">Magnesium</keyword>
<keyword evidence="13" id="KW-0594">Phospholipid biosynthesis</keyword>
<evidence type="ECO:0000256" key="17">
    <source>
        <dbReference type="PIRSR" id="PIRSR600829-3"/>
    </source>
</evidence>
<dbReference type="GO" id="GO:0046872">
    <property type="term" value="F:metal ion binding"/>
    <property type="evidence" value="ECO:0007669"/>
    <property type="project" value="UniProtKB-KW"/>
</dbReference>
<evidence type="ECO:0000256" key="19">
    <source>
        <dbReference type="SAM" id="Phobius"/>
    </source>
</evidence>
<evidence type="ECO:0000256" key="3">
    <source>
        <dbReference type="ARBA" id="ARBA00022475"/>
    </source>
</evidence>
<keyword evidence="11" id="KW-0443">Lipid metabolism</keyword>
<evidence type="ECO:0000256" key="11">
    <source>
        <dbReference type="ARBA" id="ARBA00023098"/>
    </source>
</evidence>
<evidence type="ECO:0000256" key="7">
    <source>
        <dbReference type="ARBA" id="ARBA00022741"/>
    </source>
</evidence>
<keyword evidence="12 19" id="KW-0472">Membrane</keyword>
<evidence type="ECO:0000256" key="15">
    <source>
        <dbReference type="PIRSR" id="PIRSR600829-1"/>
    </source>
</evidence>
<reference evidence="20 21" key="1">
    <citation type="journal article" date="2016" name="Nat. Commun.">
        <title>Thousands of microbial genomes shed light on interconnected biogeochemical processes in an aquifer system.</title>
        <authorList>
            <person name="Anantharaman K."/>
            <person name="Brown C.T."/>
            <person name="Hug L.A."/>
            <person name="Sharon I."/>
            <person name="Castelle C.J."/>
            <person name="Probst A.J."/>
            <person name="Thomas B.C."/>
            <person name="Singh A."/>
            <person name="Wilkins M.J."/>
            <person name="Karaoz U."/>
            <person name="Brodie E.L."/>
            <person name="Williams K.H."/>
            <person name="Hubbard S.S."/>
            <person name="Banfield J.F."/>
        </authorList>
    </citation>
    <scope>NUCLEOTIDE SEQUENCE [LARGE SCALE GENOMIC DNA]</scope>
</reference>
<feature type="binding site" evidence="16">
    <location>
        <position position="59"/>
    </location>
    <ligand>
        <name>substrate</name>
    </ligand>
</feature>
<keyword evidence="14" id="KW-1208">Phospholipid metabolism</keyword>
<evidence type="ECO:0000256" key="5">
    <source>
        <dbReference type="ARBA" id="ARBA00022679"/>
    </source>
</evidence>
<dbReference type="GO" id="GO:0005886">
    <property type="term" value="C:plasma membrane"/>
    <property type="evidence" value="ECO:0007669"/>
    <property type="project" value="UniProtKB-SubCell"/>
</dbReference>
<dbReference type="GO" id="GO:0005524">
    <property type="term" value="F:ATP binding"/>
    <property type="evidence" value="ECO:0007669"/>
    <property type="project" value="UniProtKB-KW"/>
</dbReference>
<evidence type="ECO:0000313" key="20">
    <source>
        <dbReference type="EMBL" id="OHA84078.1"/>
    </source>
</evidence>
<feature type="binding site" evidence="17">
    <location>
        <position position="18"/>
    </location>
    <ligand>
        <name>ATP</name>
        <dbReference type="ChEBI" id="CHEBI:30616"/>
    </ligand>
</feature>
<dbReference type="Proteomes" id="UP000177987">
    <property type="component" value="Unassembled WGS sequence"/>
</dbReference>
<sequence length="111" mass="12137">MKSFGWAMSGLRTAWREEINFRIEVVVAFVVVVSGTYLGFGKLDWVIIAGCVTAVLASEMVNTAIEDLCNKVEPNTDPVIGKIKDLMSGFVFMVALGTTIVGGIVFSNYFY</sequence>
<dbReference type="PANTHER" id="PTHR34299:SF1">
    <property type="entry name" value="DIACYLGLYCEROL KINASE"/>
    <property type="match status" value="1"/>
</dbReference>
<dbReference type="InterPro" id="IPR000829">
    <property type="entry name" value="DAGK"/>
</dbReference>
<evidence type="ECO:0000313" key="21">
    <source>
        <dbReference type="Proteomes" id="UP000177987"/>
    </source>
</evidence>
<keyword evidence="3" id="KW-1003">Cell membrane</keyword>
<evidence type="ECO:0000256" key="18">
    <source>
        <dbReference type="PIRSR" id="PIRSR600829-4"/>
    </source>
</evidence>
<evidence type="ECO:0000256" key="1">
    <source>
        <dbReference type="ARBA" id="ARBA00004651"/>
    </source>
</evidence>
<name>A0A1G2SH25_9BACT</name>
<evidence type="ECO:0000256" key="9">
    <source>
        <dbReference type="ARBA" id="ARBA00022840"/>
    </source>
</evidence>
<keyword evidence="5" id="KW-0808">Transferase</keyword>
<organism evidence="20 21">
    <name type="scientific">Candidatus Yonathbacteria bacterium RIFCSPLOWO2_01_FULL_47_33b</name>
    <dbReference type="NCBI Taxonomy" id="1802727"/>
    <lineage>
        <taxon>Bacteria</taxon>
        <taxon>Candidatus Yonathiibacteriota</taxon>
    </lineage>
</organism>
<gene>
    <name evidence="20" type="ORF">A2937_02690</name>
</gene>
<keyword evidence="10 19" id="KW-1133">Transmembrane helix</keyword>
<dbReference type="PANTHER" id="PTHR34299">
    <property type="entry name" value="DIACYLGLYCEROL KINASE"/>
    <property type="match status" value="1"/>
</dbReference>
<evidence type="ECO:0000256" key="10">
    <source>
        <dbReference type="ARBA" id="ARBA00022989"/>
    </source>
</evidence>
<comment type="caution">
    <text evidence="20">The sequence shown here is derived from an EMBL/GenBank/DDBJ whole genome shotgun (WGS) entry which is preliminary data.</text>
</comment>
<proteinExistence type="inferred from homology"/>
<feature type="binding site" evidence="17">
    <location>
        <begin position="84"/>
        <end position="85"/>
    </location>
    <ligand>
        <name>ATP</name>
        <dbReference type="ChEBI" id="CHEBI:30616"/>
    </ligand>
</feature>
<evidence type="ECO:0000256" key="12">
    <source>
        <dbReference type="ARBA" id="ARBA00023136"/>
    </source>
</evidence>
<comment type="subcellular location">
    <subcellularLocation>
        <location evidence="1">Cell membrane</location>
        <topology evidence="1">Multi-pass membrane protein</topology>
    </subcellularLocation>
</comment>
<comment type="cofactor">
    <cofactor evidence="18">
        <name>Mg(2+)</name>
        <dbReference type="ChEBI" id="CHEBI:18420"/>
    </cofactor>
    <text evidence="18">Mn(2+), Zn(2+), Cd(2+) and Co(2+) support activity to lesser extents.</text>
</comment>
<feature type="binding site" evidence="17">
    <location>
        <position position="66"/>
    </location>
    <ligand>
        <name>ATP</name>
        <dbReference type="ChEBI" id="CHEBI:30616"/>
    </ligand>
</feature>
<evidence type="ECO:0000256" key="8">
    <source>
        <dbReference type="ARBA" id="ARBA00022777"/>
    </source>
</evidence>